<feature type="signal peptide" evidence="1">
    <location>
        <begin position="1"/>
        <end position="20"/>
    </location>
</feature>
<dbReference type="Proteomes" id="UP000029578">
    <property type="component" value="Unassembled WGS sequence"/>
</dbReference>
<evidence type="ECO:0000256" key="1">
    <source>
        <dbReference type="SAM" id="SignalP"/>
    </source>
</evidence>
<dbReference type="EMBL" id="JRNS01000454">
    <property type="protein sequence ID" value="KGF45505.1"/>
    <property type="molecule type" value="Genomic_DNA"/>
</dbReference>
<accession>A0A096AF18</accession>
<organism evidence="2 3">
    <name type="scientific">Prevotella melaninogenica DNF00666</name>
    <dbReference type="NCBI Taxonomy" id="1401073"/>
    <lineage>
        <taxon>Bacteria</taxon>
        <taxon>Pseudomonadati</taxon>
        <taxon>Bacteroidota</taxon>
        <taxon>Bacteroidia</taxon>
        <taxon>Bacteroidales</taxon>
        <taxon>Prevotellaceae</taxon>
        <taxon>Prevotella</taxon>
    </lineage>
</organism>
<protein>
    <submittedName>
        <fullName evidence="2">Uncharacterized protein</fullName>
    </submittedName>
</protein>
<sequence length="353" mass="39608">MTKKFIVLFLLLLLPVMIWAQNSVTFDFSSSSPKDVVPTVMEKDGISLKFSATKADVTQPNYTRVNKLKCLKIDVEGILTIESFNSKITSIKFTLADDKEDLKFYLEEVGKIGKRTISKLNRKIVERKWKGECTKVSFTPCSTWGLHIRTIQISYEKALPKDVSLAVSSAERATLYYGDRSFIIPEGVVARTYKIEGNVLSRSREYKKGDVLPKGTAVVLEAKEGKYIFEETSKTGETDPHNALRGEDFKTTTSGGEVYYVFGKGSNGVGFYWKEANGKAFTTEAHKAYLVYTPSKTTNAKSFLGFDVALEIQGPMVREKITFDGSIYNLSGQRVDKDYKGIIIVNGKKYLNR</sequence>
<name>A0A096AF18_9BACT</name>
<evidence type="ECO:0000313" key="2">
    <source>
        <dbReference type="EMBL" id="KGF45505.1"/>
    </source>
</evidence>
<dbReference type="RefSeq" id="WP_036865938.1">
    <property type="nucleotide sequence ID" value="NZ_JRNS01000454.1"/>
</dbReference>
<dbReference type="AlphaFoldDB" id="A0A096AF18"/>
<comment type="caution">
    <text evidence="2">The sequence shown here is derived from an EMBL/GenBank/DDBJ whole genome shotgun (WGS) entry which is preliminary data.</text>
</comment>
<proteinExistence type="predicted"/>
<keyword evidence="1" id="KW-0732">Signal</keyword>
<gene>
    <name evidence="2" type="ORF">HMPREF0661_09690</name>
</gene>
<reference evidence="2 3" key="1">
    <citation type="submission" date="2014-07" db="EMBL/GenBank/DDBJ databases">
        <authorList>
            <person name="McCorrison J."/>
            <person name="Sanka R."/>
            <person name="Torralba M."/>
            <person name="Gillis M."/>
            <person name="Haft D.H."/>
            <person name="Methe B."/>
            <person name="Sutton G."/>
            <person name="Nelson K.E."/>
        </authorList>
    </citation>
    <scope>NUCLEOTIDE SEQUENCE [LARGE SCALE GENOMIC DNA]</scope>
    <source>
        <strain evidence="2 3">DNF00666</strain>
    </source>
</reference>
<feature type="chain" id="PRO_5001915272" evidence="1">
    <location>
        <begin position="21"/>
        <end position="353"/>
    </location>
</feature>
<evidence type="ECO:0000313" key="3">
    <source>
        <dbReference type="Proteomes" id="UP000029578"/>
    </source>
</evidence>